<dbReference type="GO" id="GO:0000160">
    <property type="term" value="P:phosphorelay signal transduction system"/>
    <property type="evidence" value="ECO:0007669"/>
    <property type="project" value="InterPro"/>
</dbReference>
<dbReference type="EC" id="2.7.7.65" evidence="1"/>
<evidence type="ECO:0000313" key="6">
    <source>
        <dbReference type="EMBL" id="TDX28539.1"/>
    </source>
</evidence>
<dbReference type="AlphaFoldDB" id="A0A4R8FSS5"/>
<dbReference type="EMBL" id="SOEB01000011">
    <property type="protein sequence ID" value="TDX28539.1"/>
    <property type="molecule type" value="Genomic_DNA"/>
</dbReference>
<feature type="domain" description="Response regulatory" evidence="4">
    <location>
        <begin position="4"/>
        <end position="120"/>
    </location>
</feature>
<dbReference type="PANTHER" id="PTHR45138:SF9">
    <property type="entry name" value="DIGUANYLATE CYCLASE DGCM-RELATED"/>
    <property type="match status" value="1"/>
</dbReference>
<dbReference type="SMART" id="SM00267">
    <property type="entry name" value="GGDEF"/>
    <property type="match status" value="1"/>
</dbReference>
<dbReference type="SUPFAM" id="SSF52172">
    <property type="entry name" value="CheY-like"/>
    <property type="match status" value="2"/>
</dbReference>
<evidence type="ECO:0000256" key="1">
    <source>
        <dbReference type="ARBA" id="ARBA00012528"/>
    </source>
</evidence>
<dbReference type="SMART" id="SM00448">
    <property type="entry name" value="REC"/>
    <property type="match status" value="2"/>
</dbReference>
<proteinExistence type="predicted"/>
<gene>
    <name evidence="6" type="ORF">EV657_11156</name>
</gene>
<feature type="domain" description="GGDEF" evidence="5">
    <location>
        <begin position="321"/>
        <end position="465"/>
    </location>
</feature>
<dbReference type="Gene3D" id="3.40.50.2300">
    <property type="match status" value="1"/>
</dbReference>
<reference evidence="6 7" key="1">
    <citation type="submission" date="2019-03" db="EMBL/GenBank/DDBJ databases">
        <title>Genomic Encyclopedia of Type Strains, Phase IV (KMG-IV): sequencing the most valuable type-strain genomes for metagenomic binning, comparative biology and taxonomic classification.</title>
        <authorList>
            <person name="Goeker M."/>
        </authorList>
    </citation>
    <scope>NUCLEOTIDE SEQUENCE [LARGE SCALE GENOMIC DNA]</scope>
    <source>
        <strain evidence="6 7">JA181</strain>
    </source>
</reference>
<keyword evidence="3" id="KW-0597">Phosphoprotein</keyword>
<dbReference type="Proteomes" id="UP000295484">
    <property type="component" value="Unassembled WGS sequence"/>
</dbReference>
<dbReference type="InterPro" id="IPR029787">
    <property type="entry name" value="Nucleotide_cyclase"/>
</dbReference>
<dbReference type="InterPro" id="IPR000160">
    <property type="entry name" value="GGDEF_dom"/>
</dbReference>
<protein>
    <recommendedName>
        <fullName evidence="1">diguanylate cyclase</fullName>
        <ecNumber evidence="1">2.7.7.65</ecNumber>
    </recommendedName>
</protein>
<feature type="domain" description="Response regulatory" evidence="4">
    <location>
        <begin position="153"/>
        <end position="271"/>
    </location>
</feature>
<dbReference type="InterPro" id="IPR050469">
    <property type="entry name" value="Diguanylate_Cyclase"/>
</dbReference>
<dbReference type="PANTHER" id="PTHR45138">
    <property type="entry name" value="REGULATORY COMPONENTS OF SENSORY TRANSDUCTION SYSTEM"/>
    <property type="match status" value="1"/>
</dbReference>
<dbReference type="NCBIfam" id="TIGR00254">
    <property type="entry name" value="GGDEF"/>
    <property type="match status" value="1"/>
</dbReference>
<dbReference type="InterPro" id="IPR001789">
    <property type="entry name" value="Sig_transdc_resp-reg_receiver"/>
</dbReference>
<dbReference type="Pfam" id="PF00990">
    <property type="entry name" value="GGDEF"/>
    <property type="match status" value="1"/>
</dbReference>
<dbReference type="InterPro" id="IPR011006">
    <property type="entry name" value="CheY-like_superfamily"/>
</dbReference>
<dbReference type="PROSITE" id="PS50887">
    <property type="entry name" value="GGDEF"/>
    <property type="match status" value="1"/>
</dbReference>
<feature type="modified residue" description="4-aspartylphosphate" evidence="3">
    <location>
        <position position="53"/>
    </location>
</feature>
<dbReference type="SUPFAM" id="SSF55073">
    <property type="entry name" value="Nucleotide cyclase"/>
    <property type="match status" value="1"/>
</dbReference>
<accession>A0A4R8FSS5</accession>
<dbReference type="RefSeq" id="WP_113670502.1">
    <property type="nucleotide sequence ID" value="NZ_SOEB01000011.1"/>
</dbReference>
<evidence type="ECO:0000313" key="7">
    <source>
        <dbReference type="Proteomes" id="UP000295484"/>
    </source>
</evidence>
<name>A0A4R8FSS5_9RHOB</name>
<dbReference type="GO" id="GO:1902201">
    <property type="term" value="P:negative regulation of bacterial-type flagellum-dependent cell motility"/>
    <property type="evidence" value="ECO:0007669"/>
    <property type="project" value="TreeGrafter"/>
</dbReference>
<dbReference type="CDD" id="cd01949">
    <property type="entry name" value="GGDEF"/>
    <property type="match status" value="1"/>
</dbReference>
<dbReference type="GO" id="GO:0005886">
    <property type="term" value="C:plasma membrane"/>
    <property type="evidence" value="ECO:0007669"/>
    <property type="project" value="TreeGrafter"/>
</dbReference>
<dbReference type="Gene3D" id="3.30.70.270">
    <property type="match status" value="1"/>
</dbReference>
<feature type="modified residue" description="4-aspartylphosphate" evidence="3">
    <location>
        <position position="203"/>
    </location>
</feature>
<dbReference type="Pfam" id="PF00072">
    <property type="entry name" value="Response_reg"/>
    <property type="match status" value="2"/>
</dbReference>
<organism evidence="6 7">
    <name type="scientific">Rhodovulum visakhapatnamense</name>
    <dbReference type="NCBI Taxonomy" id="364297"/>
    <lineage>
        <taxon>Bacteria</taxon>
        <taxon>Pseudomonadati</taxon>
        <taxon>Pseudomonadota</taxon>
        <taxon>Alphaproteobacteria</taxon>
        <taxon>Rhodobacterales</taxon>
        <taxon>Paracoccaceae</taxon>
        <taxon>Rhodovulum</taxon>
    </lineage>
</organism>
<dbReference type="GO" id="GO:0043709">
    <property type="term" value="P:cell adhesion involved in single-species biofilm formation"/>
    <property type="evidence" value="ECO:0007669"/>
    <property type="project" value="TreeGrafter"/>
</dbReference>
<comment type="caution">
    <text evidence="6">The sequence shown here is derived from an EMBL/GenBank/DDBJ whole genome shotgun (WGS) entry which is preliminary data.</text>
</comment>
<dbReference type="FunFam" id="3.30.70.270:FF:000001">
    <property type="entry name" value="Diguanylate cyclase domain protein"/>
    <property type="match status" value="1"/>
</dbReference>
<dbReference type="GO" id="GO:0052621">
    <property type="term" value="F:diguanylate cyclase activity"/>
    <property type="evidence" value="ECO:0007669"/>
    <property type="project" value="UniProtKB-EC"/>
</dbReference>
<dbReference type="InterPro" id="IPR043128">
    <property type="entry name" value="Rev_trsase/Diguanyl_cyclase"/>
</dbReference>
<evidence type="ECO:0000256" key="3">
    <source>
        <dbReference type="PROSITE-ProRule" id="PRU00169"/>
    </source>
</evidence>
<sequence>MSRRILIVDDVATNRIVMKVRLRNAHYQVLQASDGRTALEVARAERPDLILLDMGLPDIDGTDLCRMLKSGRETASIPLIVVTAGRAPETKMRALEAGADEFLSKPLDEMILLARVRSLLRARETAEELALRNGTEQVLGFGEAAPGFIPPGLVALIASDPRRARAWRAALVPQISDSLTVLSRAEALNPLPGAPKPDVYVVDADLSPEGAGLRLVSELRAHPVSRDAAILIVVPESARETAAMALDLGANDLIADPMDAQELALRIKMQIRRKTQSDRLRATLEDGLRLAVTDPLTGLFNRRYALPHLARIAERAAETGRSFALMILDIDRFKLVNDRYGHGSGDAVLVEVARRLKENLRAVDLVARIGGEEFLVALPETDADRACTAAERLRQAIECRPVALPGGAGEIRVTISVGVALGDGRSLMSGAPDIEAQVRGLMDQADRALYGAKAAGRNTVEMSRSAA</sequence>
<comment type="catalytic activity">
    <reaction evidence="2">
        <text>2 GTP = 3',3'-c-di-GMP + 2 diphosphate</text>
        <dbReference type="Rhea" id="RHEA:24898"/>
        <dbReference type="ChEBI" id="CHEBI:33019"/>
        <dbReference type="ChEBI" id="CHEBI:37565"/>
        <dbReference type="ChEBI" id="CHEBI:58805"/>
        <dbReference type="EC" id="2.7.7.65"/>
    </reaction>
</comment>
<evidence type="ECO:0000259" key="4">
    <source>
        <dbReference type="PROSITE" id="PS50110"/>
    </source>
</evidence>
<dbReference type="PROSITE" id="PS50110">
    <property type="entry name" value="RESPONSE_REGULATORY"/>
    <property type="match status" value="2"/>
</dbReference>
<evidence type="ECO:0000256" key="2">
    <source>
        <dbReference type="ARBA" id="ARBA00034247"/>
    </source>
</evidence>
<evidence type="ECO:0000259" key="5">
    <source>
        <dbReference type="PROSITE" id="PS50887"/>
    </source>
</evidence>